<keyword evidence="8" id="KW-1185">Reference proteome</keyword>
<organism evidence="7 8">
    <name type="scientific">Mycena citricolor</name>
    <dbReference type="NCBI Taxonomy" id="2018698"/>
    <lineage>
        <taxon>Eukaryota</taxon>
        <taxon>Fungi</taxon>
        <taxon>Dikarya</taxon>
        <taxon>Basidiomycota</taxon>
        <taxon>Agaricomycotina</taxon>
        <taxon>Agaricomycetes</taxon>
        <taxon>Agaricomycetidae</taxon>
        <taxon>Agaricales</taxon>
        <taxon>Marasmiineae</taxon>
        <taxon>Mycenaceae</taxon>
        <taxon>Mycena</taxon>
    </lineage>
</organism>
<dbReference type="EMBL" id="CAVNYO010000037">
    <property type="protein sequence ID" value="CAK5263257.1"/>
    <property type="molecule type" value="Genomic_DNA"/>
</dbReference>
<evidence type="ECO:0000256" key="5">
    <source>
        <dbReference type="ARBA" id="ARBA00023242"/>
    </source>
</evidence>
<comment type="subcellular location">
    <subcellularLocation>
        <location evidence="1">Nucleus</location>
    </subcellularLocation>
</comment>
<name>A0AAD2GTZ6_9AGAR</name>
<evidence type="ECO:0000256" key="6">
    <source>
        <dbReference type="SAM" id="MobiDB-lite"/>
    </source>
</evidence>
<dbReference type="GO" id="GO:0008270">
    <property type="term" value="F:zinc ion binding"/>
    <property type="evidence" value="ECO:0007669"/>
    <property type="project" value="UniProtKB-KW"/>
</dbReference>
<evidence type="ECO:0000313" key="7">
    <source>
        <dbReference type="EMBL" id="CAK5263257.1"/>
    </source>
</evidence>
<keyword evidence="3" id="KW-0863">Zinc-finger</keyword>
<reference evidence="7" key="1">
    <citation type="submission" date="2023-11" db="EMBL/GenBank/DDBJ databases">
        <authorList>
            <person name="De Vega J J."/>
            <person name="De Vega J J."/>
        </authorList>
    </citation>
    <scope>NUCLEOTIDE SEQUENCE</scope>
</reference>
<feature type="region of interest" description="Disordered" evidence="6">
    <location>
        <begin position="210"/>
        <end position="230"/>
    </location>
</feature>
<proteinExistence type="predicted"/>
<feature type="region of interest" description="Disordered" evidence="6">
    <location>
        <begin position="59"/>
        <end position="136"/>
    </location>
</feature>
<keyword evidence="4" id="KW-0862">Zinc</keyword>
<feature type="region of interest" description="Disordered" evidence="6">
    <location>
        <begin position="242"/>
        <end position="264"/>
    </location>
</feature>
<dbReference type="AlphaFoldDB" id="A0AAD2GTZ6"/>
<evidence type="ECO:0000256" key="3">
    <source>
        <dbReference type="ARBA" id="ARBA00022771"/>
    </source>
</evidence>
<accession>A0AAD2GTZ6</accession>
<feature type="compositionally biased region" description="Polar residues" evidence="6">
    <location>
        <begin position="251"/>
        <end position="262"/>
    </location>
</feature>
<evidence type="ECO:0000313" key="8">
    <source>
        <dbReference type="Proteomes" id="UP001295794"/>
    </source>
</evidence>
<keyword evidence="2" id="KW-0479">Metal-binding</keyword>
<gene>
    <name evidence="7" type="ORF">MYCIT1_LOCUS2608</name>
</gene>
<dbReference type="InterPro" id="IPR052035">
    <property type="entry name" value="ZnF_BED_domain_contain"/>
</dbReference>
<evidence type="ECO:0008006" key="9">
    <source>
        <dbReference type="Google" id="ProtNLM"/>
    </source>
</evidence>
<sequence>MPLSPEDLGSLMTARKAFLEDDSYGIPDFLRAIETHTAEKSPERAAWSSHVDAVNEALAEGTEAPQAPGVIDTTKPQKKASKKTTQTLTTALGGTDTAKRHAQIRAQRILDLEGAAPEGETGPSRTKNAEKKRAGAPRDTLVDDLVIEEVEILDNGKKKTWTYCIACDDDPTPFRNPGRSRKHALDCKMLSKLFPKLYQRVCEDNASRAKGNLPSVRTKKKQAAASPVTAATPMELDLDSEISADEDEPSNDNATPESSGSAESKKGTIMEYFEPVKMTPARQAAIDLALFQLVICAALPFSFVENPWLINLLSVLVPNYITPERSAFFTRQITEQISAFNVTLKAFLLNRFYLTLSLDGWSSRRQDEIYTFHTTLLSRRSIFTLGHVFNGVAVTAEALLAVAKEKILKIYGAASYSAVVGDGGSNVRVMRRLIAAAFPWILNIYDPSHLLNLFLKDIGKLFKPELAIIAGISNYFAHSNSATHALAVKRNDLGIKTGIKSASDTRFGTSYIQAFALRLCFPAIVACLQSGTIAFDTKTTRRFLPYFDPDHLEYPGFQSKLSALIQLLEAGANGITALEGQNVTCADVFYVWVTIAWHLERLVGSLSKGFTKYRSQIINIYNARFEQMMTESSHNLFLLAYFLHPLYFAQGGLKLVLPNLREGEKYDKDQWSDMFRTLRLSARAVLHGEQKRLNAECKADAKRLTEQLVRWACGHSPFHRRGFVTRTDKALDYWTALKHDSNADVLATVAIVLFSISPSEICDERTASLLGWTNSARRSSMTPKNLVYSAQLSQWYKNGFTEGEYQHTSTAHVRVSNVDLSTESDVTLSAPTLMDLLNDVNIDPSTEDQEALEKMLFEQEDPYDLEESDRVDNNVISESAHTNPTPTPFITRSSSRWAVADFVRLDSPALAGLILPSAAPTTSKTVAAPAVVTKEIVNQPWDPTADSDDE</sequence>
<comment type="caution">
    <text evidence="7">The sequence shown here is derived from an EMBL/GenBank/DDBJ whole genome shotgun (WGS) entry which is preliminary data.</text>
</comment>
<evidence type="ECO:0000256" key="1">
    <source>
        <dbReference type="ARBA" id="ARBA00004123"/>
    </source>
</evidence>
<keyword evidence="5" id="KW-0539">Nucleus</keyword>
<dbReference type="GO" id="GO:0005634">
    <property type="term" value="C:nucleus"/>
    <property type="evidence" value="ECO:0007669"/>
    <property type="project" value="UniProtKB-SubCell"/>
</dbReference>
<evidence type="ECO:0000256" key="2">
    <source>
        <dbReference type="ARBA" id="ARBA00022723"/>
    </source>
</evidence>
<dbReference type="Proteomes" id="UP001295794">
    <property type="component" value="Unassembled WGS sequence"/>
</dbReference>
<dbReference type="InterPro" id="IPR012337">
    <property type="entry name" value="RNaseH-like_sf"/>
</dbReference>
<dbReference type="PANTHER" id="PTHR46481">
    <property type="entry name" value="ZINC FINGER BED DOMAIN-CONTAINING PROTEIN 4"/>
    <property type="match status" value="1"/>
</dbReference>
<protein>
    <recommendedName>
        <fullName evidence="9">DUF659 domain-containing protein</fullName>
    </recommendedName>
</protein>
<dbReference type="PANTHER" id="PTHR46481:SF10">
    <property type="entry name" value="ZINC FINGER BED DOMAIN-CONTAINING PROTEIN 39"/>
    <property type="match status" value="1"/>
</dbReference>
<dbReference type="SUPFAM" id="SSF53098">
    <property type="entry name" value="Ribonuclease H-like"/>
    <property type="match status" value="1"/>
</dbReference>
<feature type="compositionally biased region" description="Low complexity" evidence="6">
    <location>
        <begin position="83"/>
        <end position="96"/>
    </location>
</feature>
<evidence type="ECO:0000256" key="4">
    <source>
        <dbReference type="ARBA" id="ARBA00022833"/>
    </source>
</evidence>